<dbReference type="EMBL" id="VSSQ01028929">
    <property type="protein sequence ID" value="MPM78831.1"/>
    <property type="molecule type" value="Genomic_DNA"/>
</dbReference>
<feature type="domain" description="HpcH/HpaI aldolase/citrate lyase" evidence="4">
    <location>
        <begin position="5"/>
        <end position="179"/>
    </location>
</feature>
<protein>
    <recommendedName>
        <fullName evidence="4">HpcH/HpaI aldolase/citrate lyase domain-containing protein</fullName>
    </recommendedName>
</protein>
<sequence>MAVEGARQALAQAVEALEGPARARLLVRINAEGSPWHTEDLRALAQLVEQGVAGAVVSKAERAQTLHAVAQAAGAQAALLPLIESVAGLDVADALAAAPQVVRLAFGHLDFQVDAGMQCEPDEAELLPVRLALILASRRGGLARAVDGVTIDTKDAARLESDTRRALRMGFGAKLCIHPDQVGTVEVAVDLLHAGFQQRLHAGDAAKRIGRRRHEVARAEQDVVVAVCGNVRDAVDAAGQAAIRGAYAFGVPMVGAPNFDGNADAVKNALQFDPQVAVVHECGNSCTCRYDKMVAFNALAVFQ</sequence>
<keyword evidence="3" id="KW-0460">Magnesium</keyword>
<evidence type="ECO:0000256" key="3">
    <source>
        <dbReference type="ARBA" id="ARBA00022842"/>
    </source>
</evidence>
<dbReference type="InterPro" id="IPR015813">
    <property type="entry name" value="Pyrv/PenolPyrv_kinase-like_dom"/>
</dbReference>
<dbReference type="Pfam" id="PF03328">
    <property type="entry name" value="HpcH_HpaI"/>
    <property type="match status" value="1"/>
</dbReference>
<dbReference type="GO" id="GO:0006107">
    <property type="term" value="P:oxaloacetate metabolic process"/>
    <property type="evidence" value="ECO:0007669"/>
    <property type="project" value="TreeGrafter"/>
</dbReference>
<evidence type="ECO:0000259" key="4">
    <source>
        <dbReference type="Pfam" id="PF03328"/>
    </source>
</evidence>
<dbReference type="InterPro" id="IPR040442">
    <property type="entry name" value="Pyrv_kinase-like_dom_sf"/>
</dbReference>
<dbReference type="Gene3D" id="3.20.20.60">
    <property type="entry name" value="Phosphoenolpyruvate-binding domains"/>
    <property type="match status" value="1"/>
</dbReference>
<dbReference type="PANTHER" id="PTHR32308:SF10">
    <property type="entry name" value="CITRATE LYASE SUBUNIT BETA"/>
    <property type="match status" value="1"/>
</dbReference>
<organism evidence="5">
    <name type="scientific">bioreactor metagenome</name>
    <dbReference type="NCBI Taxonomy" id="1076179"/>
    <lineage>
        <taxon>unclassified sequences</taxon>
        <taxon>metagenomes</taxon>
        <taxon>ecological metagenomes</taxon>
    </lineage>
</organism>
<comment type="cofactor">
    <cofactor evidence="1">
        <name>Mg(2+)</name>
        <dbReference type="ChEBI" id="CHEBI:18420"/>
    </cofactor>
</comment>
<evidence type="ECO:0000256" key="2">
    <source>
        <dbReference type="ARBA" id="ARBA00022723"/>
    </source>
</evidence>
<dbReference type="AlphaFoldDB" id="A0A645CPJ5"/>
<gene>
    <name evidence="5" type="ORF">SDC9_125846</name>
</gene>
<dbReference type="InterPro" id="IPR005000">
    <property type="entry name" value="Aldolase/citrate-lyase_domain"/>
</dbReference>
<accession>A0A645CPJ5</accession>
<keyword evidence="2" id="KW-0479">Metal-binding</keyword>
<dbReference type="SUPFAM" id="SSF51621">
    <property type="entry name" value="Phosphoenolpyruvate/pyruvate domain"/>
    <property type="match status" value="1"/>
</dbReference>
<name>A0A645CPJ5_9ZZZZ</name>
<dbReference type="PANTHER" id="PTHR32308">
    <property type="entry name" value="LYASE BETA SUBUNIT, PUTATIVE (AFU_ORTHOLOGUE AFUA_4G13030)-RELATED"/>
    <property type="match status" value="1"/>
</dbReference>
<dbReference type="GO" id="GO:0000287">
    <property type="term" value="F:magnesium ion binding"/>
    <property type="evidence" value="ECO:0007669"/>
    <property type="project" value="TreeGrafter"/>
</dbReference>
<evidence type="ECO:0000256" key="1">
    <source>
        <dbReference type="ARBA" id="ARBA00001946"/>
    </source>
</evidence>
<comment type="caution">
    <text evidence="5">The sequence shown here is derived from an EMBL/GenBank/DDBJ whole genome shotgun (WGS) entry which is preliminary data.</text>
</comment>
<proteinExistence type="predicted"/>
<reference evidence="5" key="1">
    <citation type="submission" date="2019-08" db="EMBL/GenBank/DDBJ databases">
        <authorList>
            <person name="Kucharzyk K."/>
            <person name="Murdoch R.W."/>
            <person name="Higgins S."/>
            <person name="Loffler F."/>
        </authorList>
    </citation>
    <scope>NUCLEOTIDE SEQUENCE</scope>
</reference>
<dbReference type="GO" id="GO:0003824">
    <property type="term" value="F:catalytic activity"/>
    <property type="evidence" value="ECO:0007669"/>
    <property type="project" value="InterPro"/>
</dbReference>
<evidence type="ECO:0000313" key="5">
    <source>
        <dbReference type="EMBL" id="MPM78831.1"/>
    </source>
</evidence>